<name>A0A0F9AB15_9ZZZZ</name>
<evidence type="ECO:0000256" key="1">
    <source>
        <dbReference type="SAM" id="MobiDB-lite"/>
    </source>
</evidence>
<organism evidence="2">
    <name type="scientific">marine sediment metagenome</name>
    <dbReference type="NCBI Taxonomy" id="412755"/>
    <lineage>
        <taxon>unclassified sequences</taxon>
        <taxon>metagenomes</taxon>
        <taxon>ecological metagenomes</taxon>
    </lineage>
</organism>
<gene>
    <name evidence="2" type="ORF">LCGC14_2593840</name>
</gene>
<protein>
    <submittedName>
        <fullName evidence="2">Uncharacterized protein</fullName>
    </submittedName>
</protein>
<feature type="region of interest" description="Disordered" evidence="1">
    <location>
        <begin position="145"/>
        <end position="164"/>
    </location>
</feature>
<sequence>MSDLQEFIGEDSRMPIQRLRRCQLWKEADRCGLQYPPGASKDVMIKLFEANSIDVTQSPDVKWQVLNGRDVDGNPRQELYPVEQQPASIRNGVNASLVLSERLSAKEEEEKGFKEARLGVLEKENAQLRLDNERITKMMEERLAALESKPVDPDSSPANPYWAS</sequence>
<proteinExistence type="predicted"/>
<comment type="caution">
    <text evidence="2">The sequence shown here is derived from an EMBL/GenBank/DDBJ whole genome shotgun (WGS) entry which is preliminary data.</text>
</comment>
<evidence type="ECO:0000313" key="2">
    <source>
        <dbReference type="EMBL" id="KKL06655.1"/>
    </source>
</evidence>
<reference evidence="2" key="1">
    <citation type="journal article" date="2015" name="Nature">
        <title>Complex archaea that bridge the gap between prokaryotes and eukaryotes.</title>
        <authorList>
            <person name="Spang A."/>
            <person name="Saw J.H."/>
            <person name="Jorgensen S.L."/>
            <person name="Zaremba-Niedzwiedzka K."/>
            <person name="Martijn J."/>
            <person name="Lind A.E."/>
            <person name="van Eijk R."/>
            <person name="Schleper C."/>
            <person name="Guy L."/>
            <person name="Ettema T.J."/>
        </authorList>
    </citation>
    <scope>NUCLEOTIDE SEQUENCE</scope>
</reference>
<dbReference type="AlphaFoldDB" id="A0A0F9AB15"/>
<dbReference type="EMBL" id="LAZR01043616">
    <property type="protein sequence ID" value="KKL06655.1"/>
    <property type="molecule type" value="Genomic_DNA"/>
</dbReference>
<accession>A0A0F9AB15</accession>